<keyword evidence="4 7" id="KW-0328">Glycosyltransferase</keyword>
<feature type="domain" description="Glycosyl transferase family 1" evidence="8">
    <location>
        <begin position="305"/>
        <end position="458"/>
    </location>
</feature>
<organism evidence="11">
    <name type="scientific">Micromonas pusilla (strain CCMP1545)</name>
    <name type="common">Picoplanktonic green alga</name>
    <dbReference type="NCBI Taxonomy" id="564608"/>
    <lineage>
        <taxon>Eukaryota</taxon>
        <taxon>Viridiplantae</taxon>
        <taxon>Chlorophyta</taxon>
        <taxon>Mamiellophyceae</taxon>
        <taxon>Mamiellales</taxon>
        <taxon>Mamiellaceae</taxon>
        <taxon>Micromonas</taxon>
    </lineage>
</organism>
<dbReference type="GO" id="GO:0009501">
    <property type="term" value="C:amyloplast"/>
    <property type="evidence" value="ECO:0007669"/>
    <property type="project" value="UniProtKB-SubCell"/>
</dbReference>
<gene>
    <name evidence="10" type="primary">SSIV</name>
    <name evidence="10" type="ORF">MICPUCDRAFT_46038</name>
</gene>
<evidence type="ECO:0000259" key="8">
    <source>
        <dbReference type="Pfam" id="PF00534"/>
    </source>
</evidence>
<dbReference type="eggNOG" id="ENOG502QPHZ">
    <property type="taxonomic scope" value="Eukaryota"/>
</dbReference>
<comment type="catalytic activity">
    <reaction evidence="1">
        <text>[(1-&gt;4)-alpha-D-glucosyl](n) + ADP-alpha-D-glucose = [(1-&gt;4)-alpha-D-glucosyl](n+1) + ADP + H(+)</text>
        <dbReference type="Rhea" id="RHEA:18189"/>
        <dbReference type="Rhea" id="RHEA-COMP:9584"/>
        <dbReference type="Rhea" id="RHEA-COMP:9587"/>
        <dbReference type="ChEBI" id="CHEBI:15378"/>
        <dbReference type="ChEBI" id="CHEBI:15444"/>
        <dbReference type="ChEBI" id="CHEBI:57498"/>
        <dbReference type="ChEBI" id="CHEBI:456216"/>
        <dbReference type="EC" id="2.4.1.21"/>
    </reaction>
</comment>
<dbReference type="OMA" id="HTTEYRR"/>
<dbReference type="GO" id="GO:0004373">
    <property type="term" value="F:alpha-1,4-glucan glucosyltransferase (UDP-glucose donor) activity"/>
    <property type="evidence" value="ECO:0007669"/>
    <property type="project" value="InterPro"/>
</dbReference>
<dbReference type="PANTHER" id="PTHR46083">
    <property type="match status" value="1"/>
</dbReference>
<dbReference type="Proteomes" id="UP000001876">
    <property type="component" value="Unassembled WGS sequence"/>
</dbReference>
<evidence type="ECO:0000313" key="11">
    <source>
        <dbReference type="Proteomes" id="UP000001876"/>
    </source>
</evidence>
<sequence length="498" mass="55152">MAPLAKVGGLGDVVTGLARAHSLAGHNVEVVLPFYSSLAPSDIENLTHVMDFGVPKGREKEWDGVKTMENFTVQTAMYTGKIDGCDVILLKPASTENSNIFVGNKIYGGSYNELEAYLYFCRASLEMLRATGRDPNVIHVHEWQCSAVAMLYWDVYHAEGMLHNAKVMLTIHNMDNTGECRQEEFIATGVQGESFNTLEKAMDERTIGHNPERMCLLKGAIVYSNFVTTVSPTYAADALRGGGGFLAKTLMASRGKFMGVLNGVDEKLWDARLDPYLPASFAPGRMEGKAICKRYLQEGLGLEVSDEKPLVVCVSRLVPQKGIHLIDHAIKRTKAQGGQFVLLGSGHSDPPFQAMAENEFKDDPDVRLLIFYSDPLSHLMYAAADMVLVPSMFEPCGLTQMIAMEYGALPVVRKTGGLADTVFDVDDGSIPEERKNGFVFEGGDERSLDDALDRGIEYCQERKEWWASMQEKVMKSDNSWERAGAEYERLYRAMQSAM</sequence>
<evidence type="ECO:0000256" key="3">
    <source>
        <dbReference type="ARBA" id="ARBA00010281"/>
    </source>
</evidence>
<evidence type="ECO:0000256" key="7">
    <source>
        <dbReference type="RuleBase" id="RU361232"/>
    </source>
</evidence>
<dbReference type="AlphaFoldDB" id="C1N913"/>
<dbReference type="Pfam" id="PF08323">
    <property type="entry name" value="Glyco_transf_5"/>
    <property type="match status" value="1"/>
</dbReference>
<name>C1N913_MICPC</name>
<dbReference type="GO" id="GO:0009011">
    <property type="term" value="F:alpha-1,4-glucan glucosyltransferase (ADP-glucose donor) activity"/>
    <property type="evidence" value="ECO:0007669"/>
    <property type="project" value="UniProtKB-EC"/>
</dbReference>
<keyword evidence="7" id="KW-0150">Chloroplast</keyword>
<dbReference type="GO" id="GO:0019252">
    <property type="term" value="P:starch biosynthetic process"/>
    <property type="evidence" value="ECO:0007669"/>
    <property type="project" value="UniProtKB-UniRule"/>
</dbReference>
<evidence type="ECO:0000256" key="2">
    <source>
        <dbReference type="ARBA" id="ARBA00004727"/>
    </source>
</evidence>
<dbReference type="HAMAP" id="MF_00484">
    <property type="entry name" value="Glycogen_synth"/>
    <property type="match status" value="1"/>
</dbReference>
<dbReference type="KEGG" id="mpp:MICPUCDRAFT_46038"/>
<comment type="subcellular location">
    <subcellularLocation>
        <location evidence="7">Plastid</location>
        <location evidence="7">Chloroplast</location>
    </subcellularLocation>
    <subcellularLocation>
        <location evidence="7">Plastid</location>
        <location evidence="7">Amyloplast</location>
    </subcellularLocation>
</comment>
<dbReference type="OrthoDB" id="2018403at2759"/>
<dbReference type="RefSeq" id="XP_003064376.1">
    <property type="nucleotide sequence ID" value="XM_003064330.1"/>
</dbReference>
<dbReference type="Pfam" id="PF00534">
    <property type="entry name" value="Glycos_transf_1"/>
    <property type="match status" value="1"/>
</dbReference>
<dbReference type="Gene3D" id="3.40.50.2000">
    <property type="entry name" value="Glycogen Phosphorylase B"/>
    <property type="match status" value="2"/>
</dbReference>
<keyword evidence="7" id="KW-0035">Amyloplast</keyword>
<evidence type="ECO:0000259" key="9">
    <source>
        <dbReference type="Pfam" id="PF08323"/>
    </source>
</evidence>
<dbReference type="EMBL" id="GG663751">
    <property type="protein sequence ID" value="EEH51281.1"/>
    <property type="molecule type" value="Genomic_DNA"/>
</dbReference>
<evidence type="ECO:0000256" key="4">
    <source>
        <dbReference type="ARBA" id="ARBA00022676"/>
    </source>
</evidence>
<keyword evidence="11" id="KW-1185">Reference proteome</keyword>
<proteinExistence type="inferred from homology"/>
<dbReference type="GO" id="GO:0009507">
    <property type="term" value="C:chloroplast"/>
    <property type="evidence" value="ECO:0007669"/>
    <property type="project" value="UniProtKB-SubCell"/>
</dbReference>
<evidence type="ECO:0000256" key="5">
    <source>
        <dbReference type="ARBA" id="ARBA00022679"/>
    </source>
</evidence>
<dbReference type="InterPro" id="IPR001296">
    <property type="entry name" value="Glyco_trans_1"/>
</dbReference>
<dbReference type="GeneID" id="9689977"/>
<evidence type="ECO:0000256" key="6">
    <source>
        <dbReference type="ARBA" id="ARBA00022922"/>
    </source>
</evidence>
<keyword evidence="7" id="KW-0934">Plastid</keyword>
<dbReference type="EC" id="2.4.1.-" evidence="7"/>
<evidence type="ECO:0000256" key="1">
    <source>
        <dbReference type="ARBA" id="ARBA00001478"/>
    </source>
</evidence>
<comment type="pathway">
    <text evidence="2 7">Glycan biosynthesis; starch biosynthesis.</text>
</comment>
<dbReference type="NCBIfam" id="TIGR02095">
    <property type="entry name" value="glgA"/>
    <property type="match status" value="1"/>
</dbReference>
<protein>
    <recommendedName>
        <fullName evidence="7">Starch synthase, chloroplastic/amyloplastic</fullName>
        <ecNumber evidence="7">2.4.1.-</ecNumber>
    </recommendedName>
</protein>
<feature type="domain" description="Starch synthase catalytic" evidence="9">
    <location>
        <begin position="1"/>
        <end position="242"/>
    </location>
</feature>
<dbReference type="SUPFAM" id="SSF53756">
    <property type="entry name" value="UDP-Glycosyltransferase/glycogen phosphorylase"/>
    <property type="match status" value="1"/>
</dbReference>
<dbReference type="CDD" id="cd03791">
    <property type="entry name" value="GT5_Glycogen_synthase_DULL1-like"/>
    <property type="match status" value="1"/>
</dbReference>
<comment type="similarity">
    <text evidence="3 7">Belongs to the glycosyltransferase 1 family. Bacterial/plant glycogen synthase subfamily.</text>
</comment>
<evidence type="ECO:0000313" key="10">
    <source>
        <dbReference type="EMBL" id="EEH51281.1"/>
    </source>
</evidence>
<keyword evidence="6 7" id="KW-0750">Starch biosynthesis</keyword>
<dbReference type="UniPathway" id="UPA00152"/>
<dbReference type="InterPro" id="IPR011835">
    <property type="entry name" value="GS/SS"/>
</dbReference>
<reference evidence="10 11" key="1">
    <citation type="journal article" date="2009" name="Science">
        <title>Green evolution and dynamic adaptations revealed by genomes of the marine picoeukaryotes Micromonas.</title>
        <authorList>
            <person name="Worden A.Z."/>
            <person name="Lee J.H."/>
            <person name="Mock T."/>
            <person name="Rouze P."/>
            <person name="Simmons M.P."/>
            <person name="Aerts A.L."/>
            <person name="Allen A.E."/>
            <person name="Cuvelier M.L."/>
            <person name="Derelle E."/>
            <person name="Everett M.V."/>
            <person name="Foulon E."/>
            <person name="Grimwood J."/>
            <person name="Gundlach H."/>
            <person name="Henrissat B."/>
            <person name="Napoli C."/>
            <person name="McDonald S.M."/>
            <person name="Parker M.S."/>
            <person name="Rombauts S."/>
            <person name="Salamov A."/>
            <person name="Von Dassow P."/>
            <person name="Badger J.H."/>
            <person name="Coutinho P.M."/>
            <person name="Demir E."/>
            <person name="Dubchak I."/>
            <person name="Gentemann C."/>
            <person name="Eikrem W."/>
            <person name="Gready J.E."/>
            <person name="John U."/>
            <person name="Lanier W."/>
            <person name="Lindquist E.A."/>
            <person name="Lucas S."/>
            <person name="Mayer K.F."/>
            <person name="Moreau H."/>
            <person name="Not F."/>
            <person name="Otillar R."/>
            <person name="Panaud O."/>
            <person name="Pangilinan J."/>
            <person name="Paulsen I."/>
            <person name="Piegu B."/>
            <person name="Poliakov A."/>
            <person name="Robbens S."/>
            <person name="Schmutz J."/>
            <person name="Toulza E."/>
            <person name="Wyss T."/>
            <person name="Zelensky A."/>
            <person name="Zhou K."/>
            <person name="Armbrust E.V."/>
            <person name="Bhattacharya D."/>
            <person name="Goodenough U.W."/>
            <person name="Van de Peer Y."/>
            <person name="Grigoriev I.V."/>
        </authorList>
    </citation>
    <scope>NUCLEOTIDE SEQUENCE [LARGE SCALE GENOMIC DNA]</scope>
    <source>
        <strain evidence="10 11">CCMP1545</strain>
    </source>
</reference>
<accession>C1N913</accession>
<dbReference type="PANTHER" id="PTHR46083:SF1">
    <property type="entry name" value="GLYCOGEN SYNTHASE 2-RELATED"/>
    <property type="match status" value="1"/>
</dbReference>
<keyword evidence="5 10" id="KW-0808">Transferase</keyword>
<dbReference type="InterPro" id="IPR013534">
    <property type="entry name" value="Starch_synth_cat_dom"/>
</dbReference>
<dbReference type="STRING" id="564608.C1N913"/>